<keyword evidence="2" id="KW-1185">Reference proteome</keyword>
<proteinExistence type="predicted"/>
<dbReference type="RefSeq" id="WP_086681837.1">
    <property type="nucleotide sequence ID" value="NZ_FNUJ01000010.1"/>
</dbReference>
<organism evidence="1 2">
    <name type="scientific">Amycolatopsis pretoriensis</name>
    <dbReference type="NCBI Taxonomy" id="218821"/>
    <lineage>
        <taxon>Bacteria</taxon>
        <taxon>Bacillati</taxon>
        <taxon>Actinomycetota</taxon>
        <taxon>Actinomycetes</taxon>
        <taxon>Pseudonocardiales</taxon>
        <taxon>Pseudonocardiaceae</taxon>
        <taxon>Amycolatopsis</taxon>
    </lineage>
</organism>
<dbReference type="SUPFAM" id="SSF51735">
    <property type="entry name" value="NAD(P)-binding Rossmann-fold domains"/>
    <property type="match status" value="1"/>
</dbReference>
<accession>A0A1H5RG54</accession>
<evidence type="ECO:0000313" key="2">
    <source>
        <dbReference type="Proteomes" id="UP000198878"/>
    </source>
</evidence>
<protein>
    <recommendedName>
        <fullName evidence="3">Epimerase</fullName>
    </recommendedName>
</protein>
<dbReference type="STRING" id="218821.SAMN05421837_110236"/>
<dbReference type="AlphaFoldDB" id="A0A1H5RG54"/>
<dbReference type="PANTHER" id="PTHR14097">
    <property type="entry name" value="OXIDOREDUCTASE HTATIP2"/>
    <property type="match status" value="1"/>
</dbReference>
<name>A0A1H5RG54_9PSEU</name>
<dbReference type="InterPro" id="IPR036291">
    <property type="entry name" value="NAD(P)-bd_dom_sf"/>
</dbReference>
<dbReference type="EMBL" id="FNUJ01000010">
    <property type="protein sequence ID" value="SEF36481.1"/>
    <property type="molecule type" value="Genomic_DNA"/>
</dbReference>
<sequence>MRVVLFGATGMVGQGALRECLLDERVEAVLAVGRSPLGETHPKLTELVREDLFALDPIDGYDVCLFCLGVSSVGMAPADYERITYQLTLSVAGKLPEGTAFVYVSGQGTDSTERGRVRWARVKGATENALAKLPLRTFAVRPGYIQPLYGITSKTRLYRTLYRVAMPLYPVLRRLFPGFVTTNRELALAMLEVAENGYEKRVLENADLVTAAARRARPAGS</sequence>
<evidence type="ECO:0008006" key="3">
    <source>
        <dbReference type="Google" id="ProtNLM"/>
    </source>
</evidence>
<evidence type="ECO:0000313" key="1">
    <source>
        <dbReference type="EMBL" id="SEF36481.1"/>
    </source>
</evidence>
<gene>
    <name evidence="1" type="ORF">SAMN05421837_110236</name>
</gene>
<dbReference type="Gene3D" id="3.40.50.720">
    <property type="entry name" value="NAD(P)-binding Rossmann-like Domain"/>
    <property type="match status" value="1"/>
</dbReference>
<dbReference type="Proteomes" id="UP000198878">
    <property type="component" value="Unassembled WGS sequence"/>
</dbReference>
<dbReference type="OrthoDB" id="9798632at2"/>
<reference evidence="2" key="1">
    <citation type="submission" date="2016-10" db="EMBL/GenBank/DDBJ databases">
        <authorList>
            <person name="Varghese N."/>
            <person name="Submissions S."/>
        </authorList>
    </citation>
    <scope>NUCLEOTIDE SEQUENCE [LARGE SCALE GENOMIC DNA]</scope>
    <source>
        <strain evidence="2">DSM 44654</strain>
    </source>
</reference>
<dbReference type="PANTHER" id="PTHR14097:SF8">
    <property type="entry name" value="NAD(P)-BINDING DOMAIN-CONTAINING PROTEIN"/>
    <property type="match status" value="1"/>
</dbReference>